<gene>
    <name evidence="2" type="ORF">BS47DRAFT_1393398</name>
</gene>
<reference evidence="2" key="1">
    <citation type="journal article" date="2020" name="Nat. Commun.">
        <title>Large-scale genome sequencing of mycorrhizal fungi provides insights into the early evolution of symbiotic traits.</title>
        <authorList>
            <person name="Miyauchi S."/>
            <person name="Kiss E."/>
            <person name="Kuo A."/>
            <person name="Drula E."/>
            <person name="Kohler A."/>
            <person name="Sanchez-Garcia M."/>
            <person name="Morin E."/>
            <person name="Andreopoulos B."/>
            <person name="Barry K.W."/>
            <person name="Bonito G."/>
            <person name="Buee M."/>
            <person name="Carver A."/>
            <person name="Chen C."/>
            <person name="Cichocki N."/>
            <person name="Clum A."/>
            <person name="Culley D."/>
            <person name="Crous P.W."/>
            <person name="Fauchery L."/>
            <person name="Girlanda M."/>
            <person name="Hayes R.D."/>
            <person name="Keri Z."/>
            <person name="LaButti K."/>
            <person name="Lipzen A."/>
            <person name="Lombard V."/>
            <person name="Magnuson J."/>
            <person name="Maillard F."/>
            <person name="Murat C."/>
            <person name="Nolan M."/>
            <person name="Ohm R.A."/>
            <person name="Pangilinan J."/>
            <person name="Pereira M.F."/>
            <person name="Perotto S."/>
            <person name="Peter M."/>
            <person name="Pfister S."/>
            <person name="Riley R."/>
            <person name="Sitrit Y."/>
            <person name="Stielow J.B."/>
            <person name="Szollosi G."/>
            <person name="Zifcakova L."/>
            <person name="Stursova M."/>
            <person name="Spatafora J.W."/>
            <person name="Tedersoo L."/>
            <person name="Vaario L.M."/>
            <person name="Yamada A."/>
            <person name="Yan M."/>
            <person name="Wang P."/>
            <person name="Xu J."/>
            <person name="Bruns T."/>
            <person name="Baldrian P."/>
            <person name="Vilgalys R."/>
            <person name="Dunand C."/>
            <person name="Henrissat B."/>
            <person name="Grigoriev I.V."/>
            <person name="Hibbett D."/>
            <person name="Nagy L.G."/>
            <person name="Martin F.M."/>
        </authorList>
    </citation>
    <scope>NUCLEOTIDE SEQUENCE</scope>
    <source>
        <strain evidence="2">UP504</strain>
    </source>
</reference>
<name>A0A9P6AYV0_9AGAM</name>
<evidence type="ECO:0000313" key="3">
    <source>
        <dbReference type="Proteomes" id="UP000886523"/>
    </source>
</evidence>
<sequence>MARWDPRGTSLKNTRAATRSLFTRLLMASVHSHPAVEELSSGTDTYKPHHGQSRMSLDDQEMSQSVLSSNF</sequence>
<proteinExistence type="predicted"/>
<organism evidence="2 3">
    <name type="scientific">Hydnum rufescens UP504</name>
    <dbReference type="NCBI Taxonomy" id="1448309"/>
    <lineage>
        <taxon>Eukaryota</taxon>
        <taxon>Fungi</taxon>
        <taxon>Dikarya</taxon>
        <taxon>Basidiomycota</taxon>
        <taxon>Agaricomycotina</taxon>
        <taxon>Agaricomycetes</taxon>
        <taxon>Cantharellales</taxon>
        <taxon>Hydnaceae</taxon>
        <taxon>Hydnum</taxon>
    </lineage>
</organism>
<dbReference type="AlphaFoldDB" id="A0A9P6AYV0"/>
<protein>
    <submittedName>
        <fullName evidence="2">Uncharacterized protein</fullName>
    </submittedName>
</protein>
<accession>A0A9P6AYV0</accession>
<evidence type="ECO:0000256" key="1">
    <source>
        <dbReference type="SAM" id="MobiDB-lite"/>
    </source>
</evidence>
<keyword evidence="3" id="KW-1185">Reference proteome</keyword>
<comment type="caution">
    <text evidence="2">The sequence shown here is derived from an EMBL/GenBank/DDBJ whole genome shotgun (WGS) entry which is preliminary data.</text>
</comment>
<feature type="compositionally biased region" description="Polar residues" evidence="1">
    <location>
        <begin position="62"/>
        <end position="71"/>
    </location>
</feature>
<evidence type="ECO:0000313" key="2">
    <source>
        <dbReference type="EMBL" id="KAF9513301.1"/>
    </source>
</evidence>
<dbReference type="EMBL" id="MU128974">
    <property type="protein sequence ID" value="KAF9513301.1"/>
    <property type="molecule type" value="Genomic_DNA"/>
</dbReference>
<feature type="region of interest" description="Disordered" evidence="1">
    <location>
        <begin position="34"/>
        <end position="71"/>
    </location>
</feature>
<dbReference type="Proteomes" id="UP000886523">
    <property type="component" value="Unassembled WGS sequence"/>
</dbReference>